<comment type="cofactor">
    <cofactor evidence="3">
        <name>Co(2+)</name>
        <dbReference type="ChEBI" id="CHEBI:48828"/>
    </cofactor>
</comment>
<dbReference type="InterPro" id="IPR003607">
    <property type="entry name" value="HD/PDEase_dom"/>
</dbReference>
<feature type="domain" description="HD" evidence="11">
    <location>
        <begin position="208"/>
        <end position="312"/>
    </location>
</feature>
<name>A0A388JUL9_CHABU</name>
<dbReference type="GO" id="GO:0046872">
    <property type="term" value="F:metal ion binding"/>
    <property type="evidence" value="ECO:0007669"/>
    <property type="project" value="UniProtKB-KW"/>
</dbReference>
<dbReference type="PANTHER" id="PTHR11845:SF13">
    <property type="entry name" value="5'-DEOXYNUCLEOTIDASE HDDC2"/>
    <property type="match status" value="1"/>
</dbReference>
<proteinExistence type="inferred from homology"/>
<evidence type="ECO:0000256" key="8">
    <source>
        <dbReference type="ARBA" id="ARBA00022723"/>
    </source>
</evidence>
<evidence type="ECO:0000256" key="4">
    <source>
        <dbReference type="ARBA" id="ARBA00004074"/>
    </source>
</evidence>
<comment type="catalytic activity">
    <reaction evidence="1">
        <text>a 2'-deoxyribonucleoside 5'-phosphate + H2O = a 2'-deoxyribonucleoside + phosphate</text>
        <dbReference type="Rhea" id="RHEA:36167"/>
        <dbReference type="ChEBI" id="CHEBI:15377"/>
        <dbReference type="ChEBI" id="CHEBI:18274"/>
        <dbReference type="ChEBI" id="CHEBI:43474"/>
        <dbReference type="ChEBI" id="CHEBI:65317"/>
        <dbReference type="EC" id="3.1.3.89"/>
    </reaction>
</comment>
<feature type="region of interest" description="Disordered" evidence="10">
    <location>
        <begin position="353"/>
        <end position="388"/>
    </location>
</feature>
<dbReference type="STRING" id="69332.A0A388JUL9"/>
<dbReference type="AlphaFoldDB" id="A0A388JUL9"/>
<evidence type="ECO:0000313" key="13">
    <source>
        <dbReference type="Proteomes" id="UP000265515"/>
    </source>
</evidence>
<dbReference type="InterPro" id="IPR006674">
    <property type="entry name" value="HD_domain"/>
</dbReference>
<protein>
    <recommendedName>
        <fullName evidence="7">5'-deoxynucleotidase</fullName>
        <ecNumber evidence="7">3.1.3.89</ecNumber>
    </recommendedName>
</protein>
<dbReference type="OrthoDB" id="10254258at2759"/>
<dbReference type="GO" id="GO:0002953">
    <property type="term" value="F:5'-deoxynucleotidase activity"/>
    <property type="evidence" value="ECO:0007669"/>
    <property type="project" value="UniProtKB-EC"/>
</dbReference>
<reference evidence="12 13" key="1">
    <citation type="journal article" date="2018" name="Cell">
        <title>The Chara Genome: Secondary Complexity and Implications for Plant Terrestrialization.</title>
        <authorList>
            <person name="Nishiyama T."/>
            <person name="Sakayama H."/>
            <person name="Vries J.D."/>
            <person name="Buschmann H."/>
            <person name="Saint-Marcoux D."/>
            <person name="Ullrich K.K."/>
            <person name="Haas F.B."/>
            <person name="Vanderstraeten L."/>
            <person name="Becker D."/>
            <person name="Lang D."/>
            <person name="Vosolsobe S."/>
            <person name="Rombauts S."/>
            <person name="Wilhelmsson P.K.I."/>
            <person name="Janitza P."/>
            <person name="Kern R."/>
            <person name="Heyl A."/>
            <person name="Rumpler F."/>
            <person name="Villalobos L.I.A.C."/>
            <person name="Clay J.M."/>
            <person name="Skokan R."/>
            <person name="Toyoda A."/>
            <person name="Suzuki Y."/>
            <person name="Kagoshima H."/>
            <person name="Schijlen E."/>
            <person name="Tajeshwar N."/>
            <person name="Catarino B."/>
            <person name="Hetherington A.J."/>
            <person name="Saltykova A."/>
            <person name="Bonnot C."/>
            <person name="Breuninger H."/>
            <person name="Symeonidi A."/>
            <person name="Radhakrishnan G.V."/>
            <person name="Van Nieuwerburgh F."/>
            <person name="Deforce D."/>
            <person name="Chang C."/>
            <person name="Karol K.G."/>
            <person name="Hedrich R."/>
            <person name="Ulvskov P."/>
            <person name="Glockner G."/>
            <person name="Delwiche C.F."/>
            <person name="Petrasek J."/>
            <person name="Van de Peer Y."/>
            <person name="Friml J."/>
            <person name="Beilby M."/>
            <person name="Dolan L."/>
            <person name="Kohara Y."/>
            <person name="Sugano S."/>
            <person name="Fujiyama A."/>
            <person name="Delaux P.-M."/>
            <person name="Quint M."/>
            <person name="TheiBen G."/>
            <person name="Hagemann M."/>
            <person name="Harholt J."/>
            <person name="Dunand C."/>
            <person name="Zachgo S."/>
            <person name="Langdale J."/>
            <person name="Maumus F."/>
            <person name="Straeten D.V.D."/>
            <person name="Gould S.B."/>
            <person name="Rensing S.A."/>
        </authorList>
    </citation>
    <scope>NUCLEOTIDE SEQUENCE [LARGE SCALE GENOMIC DNA]</scope>
    <source>
        <strain evidence="12 13">S276</strain>
    </source>
</reference>
<evidence type="ECO:0000256" key="3">
    <source>
        <dbReference type="ARBA" id="ARBA00001941"/>
    </source>
</evidence>
<dbReference type="Pfam" id="PF13023">
    <property type="entry name" value="HD_3"/>
    <property type="match status" value="1"/>
</dbReference>
<evidence type="ECO:0000256" key="6">
    <source>
        <dbReference type="ARBA" id="ARBA00011738"/>
    </source>
</evidence>
<evidence type="ECO:0000256" key="9">
    <source>
        <dbReference type="ARBA" id="ARBA00022801"/>
    </source>
</evidence>
<keyword evidence="9" id="KW-0378">Hydrolase</keyword>
<dbReference type="GO" id="GO:0005737">
    <property type="term" value="C:cytoplasm"/>
    <property type="evidence" value="ECO:0007669"/>
    <property type="project" value="TreeGrafter"/>
</dbReference>
<organism evidence="12 13">
    <name type="scientific">Chara braunii</name>
    <name type="common">Braun's stonewort</name>
    <dbReference type="NCBI Taxonomy" id="69332"/>
    <lineage>
        <taxon>Eukaryota</taxon>
        <taxon>Viridiplantae</taxon>
        <taxon>Streptophyta</taxon>
        <taxon>Charophyceae</taxon>
        <taxon>Charales</taxon>
        <taxon>Characeae</taxon>
        <taxon>Chara</taxon>
    </lineage>
</organism>
<dbReference type="PANTHER" id="PTHR11845">
    <property type="entry name" value="5'-DEOXYNUCLEOTIDASE HDDC2"/>
    <property type="match status" value="1"/>
</dbReference>
<evidence type="ECO:0000256" key="1">
    <source>
        <dbReference type="ARBA" id="ARBA00001638"/>
    </source>
</evidence>
<keyword evidence="8" id="KW-0479">Metal-binding</keyword>
<comment type="function">
    <text evidence="4">Catalyzes the dephosphorylation of the nucleoside 5'-monophosphates deoxyadenosine monophosphate (dAMP), deoxycytidine monophosphate (dCMP), deoxyguanosine monophosphate (dGMP) and deoxythymidine monophosphate (dTMP).</text>
</comment>
<gene>
    <name evidence="12" type="ORF">CBR_g21849</name>
</gene>
<comment type="cofactor">
    <cofactor evidence="2">
        <name>Mn(2+)</name>
        <dbReference type="ChEBI" id="CHEBI:29035"/>
    </cofactor>
</comment>
<evidence type="ECO:0000256" key="5">
    <source>
        <dbReference type="ARBA" id="ARBA00009999"/>
    </source>
</evidence>
<evidence type="ECO:0000256" key="2">
    <source>
        <dbReference type="ARBA" id="ARBA00001936"/>
    </source>
</evidence>
<comment type="similarity">
    <text evidence="5">Belongs to the HDDC2 family.</text>
</comment>
<dbReference type="FunFam" id="1.10.3210.10:FF:000016">
    <property type="entry name" value="HD domain-containing protein 2"/>
    <property type="match status" value="1"/>
</dbReference>
<accession>A0A388JUL9</accession>
<dbReference type="Gene3D" id="1.10.3210.10">
    <property type="entry name" value="Hypothetical protein af1432"/>
    <property type="match status" value="1"/>
</dbReference>
<dbReference type="EC" id="3.1.3.89" evidence="7"/>
<evidence type="ECO:0000256" key="7">
    <source>
        <dbReference type="ARBA" id="ARBA00012964"/>
    </source>
</evidence>
<comment type="caution">
    <text evidence="12">The sequence shown here is derived from an EMBL/GenBank/DDBJ whole genome shotgun (WGS) entry which is preliminary data.</text>
</comment>
<dbReference type="EMBL" id="BFEA01000020">
    <property type="protein sequence ID" value="GBG61506.1"/>
    <property type="molecule type" value="Genomic_DNA"/>
</dbReference>
<evidence type="ECO:0000259" key="11">
    <source>
        <dbReference type="PROSITE" id="PS51831"/>
    </source>
</evidence>
<dbReference type="InterPro" id="IPR039356">
    <property type="entry name" value="YfbR/HDDC2"/>
</dbReference>
<dbReference type="Gramene" id="GBG61506">
    <property type="protein sequence ID" value="GBG61506"/>
    <property type="gene ID" value="CBR_g21849"/>
</dbReference>
<comment type="subunit">
    <text evidence="6">Homodimer.</text>
</comment>
<evidence type="ECO:0000313" key="12">
    <source>
        <dbReference type="EMBL" id="GBG61506.1"/>
    </source>
</evidence>
<dbReference type="SMART" id="SM00471">
    <property type="entry name" value="HDc"/>
    <property type="match status" value="1"/>
</dbReference>
<dbReference type="SUPFAM" id="SSF109604">
    <property type="entry name" value="HD-domain/PDEase-like"/>
    <property type="match status" value="1"/>
</dbReference>
<dbReference type="PROSITE" id="PS51831">
    <property type="entry name" value="HD"/>
    <property type="match status" value="1"/>
</dbReference>
<keyword evidence="13" id="KW-1185">Reference proteome</keyword>
<feature type="compositionally biased region" description="Basic residues" evidence="10">
    <location>
        <begin position="353"/>
        <end position="362"/>
    </location>
</feature>
<dbReference type="Proteomes" id="UP000265515">
    <property type="component" value="Unassembled WGS sequence"/>
</dbReference>
<evidence type="ECO:0000256" key="10">
    <source>
        <dbReference type="SAM" id="MobiDB-lite"/>
    </source>
</evidence>
<sequence>MHSQSVTHVAGGCIQRELPFSTSNTVAGSWVFAALKGLPGCPSAAPQPPLCHMSLPSSSSSRSSLAKCQSSPCSIASQHKLESLLRSDRCTASAFTHQLSRDVATPGKRMGTSVLGPIAMADSSRENCQCFRSSRARGSAVCASHSQKESVSPSMDAAAENGADGAVASERRKLDRVRVIDFLTLLENLKKMKRTGWVRFGVVGAESIADHMYRMSIMSLLLGDEAGLDRDRCIKLAIVHDIAEAIVGDITPACGITKEDKSRMEKEAMDKLCGVLGGGPVAEEFLELWLEYEHMKTDEAKLIKDFDKLEMILQALEYEKAQDMVLAEFFESTMGKFQTDVGKNLALEIMERRTKHQTKHQQGKGSQLGSASRSTSEVDGSPSSGNGI</sequence>
<feature type="compositionally biased region" description="Polar residues" evidence="10">
    <location>
        <begin position="363"/>
        <end position="388"/>
    </location>
</feature>